<dbReference type="AlphaFoldDB" id="A0A6N3XBG7"/>
<protein>
    <recommendedName>
        <fullName evidence="3">DUF3727 domain-containing protein</fullName>
    </recommendedName>
</protein>
<name>A0A6N3XBG7_9SYNE</name>
<proteinExistence type="predicted"/>
<dbReference type="Pfam" id="PF12527">
    <property type="entry name" value="DUF3727"/>
    <property type="match status" value="1"/>
</dbReference>
<accession>A0A6N3XBG7</accession>
<sequence length="203" mass="21613">MDHPGDEGNTAVANVMAADAAGRLLHCVVEQSIRIQGQDYGLLSPVDTPAHLCRWPDDSSAEPELIADPHQYPQVLDQLDMILQDEGLVLVRSAGLLTVAGDLDNVALDIDPGMDWDGAEAAMDASDLLHQVGATDDDDLDTYVLLASACQEGTDFGLYGSLNPCFLLARLGPGAAELLMPDELAQLQPLVEEALAHDEEVCP</sequence>
<evidence type="ECO:0000313" key="2">
    <source>
        <dbReference type="Proteomes" id="UP000035054"/>
    </source>
</evidence>
<reference evidence="1 2" key="1">
    <citation type="submission" date="2015-01" db="EMBL/GenBank/DDBJ databases">
        <title>Lifestyle Evolution in Cyanobacterial Symbionts of Sponges.</title>
        <authorList>
            <person name="Burgsdorf I."/>
            <person name="Slaby B.M."/>
            <person name="Handley K.M."/>
            <person name="Haber M."/>
            <person name="Blom J."/>
            <person name="Marshall C.W."/>
            <person name="Gilbert J.A."/>
            <person name="Hentschel U."/>
            <person name="Steindler L."/>
        </authorList>
    </citation>
    <scope>NUCLEOTIDE SEQUENCE [LARGE SCALE GENOMIC DNA]</scope>
    <source>
        <strain evidence="1">142</strain>
    </source>
</reference>
<dbReference type="EMBL" id="JXUO01000264">
    <property type="protein sequence ID" value="KKZ11896.1"/>
    <property type="molecule type" value="Genomic_DNA"/>
</dbReference>
<evidence type="ECO:0000313" key="1">
    <source>
        <dbReference type="EMBL" id="KKZ11896.1"/>
    </source>
</evidence>
<comment type="caution">
    <text evidence="1">The sequence shown here is derived from an EMBL/GenBank/DDBJ whole genome shotgun (WGS) entry which is preliminary data.</text>
</comment>
<evidence type="ECO:0008006" key="3">
    <source>
        <dbReference type="Google" id="ProtNLM"/>
    </source>
</evidence>
<dbReference type="Proteomes" id="UP000035054">
    <property type="component" value="Unassembled WGS sequence"/>
</dbReference>
<gene>
    <name evidence="1" type="ORF">TH68_08105</name>
</gene>
<dbReference type="InterPro" id="IPR022203">
    <property type="entry name" value="DUF3727"/>
</dbReference>
<organism evidence="1 2">
    <name type="scientific">Candidatus Synechococcus spongiarum 142</name>
    <dbReference type="NCBI Taxonomy" id="1608213"/>
    <lineage>
        <taxon>Bacteria</taxon>
        <taxon>Bacillati</taxon>
        <taxon>Cyanobacteriota</taxon>
        <taxon>Cyanophyceae</taxon>
        <taxon>Synechococcales</taxon>
        <taxon>Synechococcaceae</taxon>
        <taxon>Synechococcus</taxon>
    </lineage>
</organism>